<keyword evidence="3" id="KW-1185">Reference proteome</keyword>
<protein>
    <submittedName>
        <fullName evidence="2">Uncharacterized protein</fullName>
    </submittedName>
</protein>
<proteinExistence type="predicted"/>
<feature type="region of interest" description="Disordered" evidence="1">
    <location>
        <begin position="65"/>
        <end position="93"/>
    </location>
</feature>
<evidence type="ECO:0000313" key="2">
    <source>
        <dbReference type="EMBL" id="GFT38491.1"/>
    </source>
</evidence>
<organism evidence="2 3">
    <name type="scientific">Nephila pilipes</name>
    <name type="common">Giant wood spider</name>
    <name type="synonym">Nephila maculata</name>
    <dbReference type="NCBI Taxonomy" id="299642"/>
    <lineage>
        <taxon>Eukaryota</taxon>
        <taxon>Metazoa</taxon>
        <taxon>Ecdysozoa</taxon>
        <taxon>Arthropoda</taxon>
        <taxon>Chelicerata</taxon>
        <taxon>Arachnida</taxon>
        <taxon>Araneae</taxon>
        <taxon>Araneomorphae</taxon>
        <taxon>Entelegynae</taxon>
        <taxon>Araneoidea</taxon>
        <taxon>Nephilidae</taxon>
        <taxon>Nephila</taxon>
    </lineage>
</organism>
<dbReference type="AlphaFoldDB" id="A0A8X6NY54"/>
<evidence type="ECO:0000256" key="1">
    <source>
        <dbReference type="SAM" id="MobiDB-lite"/>
    </source>
</evidence>
<reference evidence="2" key="1">
    <citation type="submission" date="2020-08" db="EMBL/GenBank/DDBJ databases">
        <title>Multicomponent nature underlies the extraordinary mechanical properties of spider dragline silk.</title>
        <authorList>
            <person name="Kono N."/>
            <person name="Nakamura H."/>
            <person name="Mori M."/>
            <person name="Yoshida Y."/>
            <person name="Ohtoshi R."/>
            <person name="Malay A.D."/>
            <person name="Moran D.A.P."/>
            <person name="Tomita M."/>
            <person name="Numata K."/>
            <person name="Arakawa K."/>
        </authorList>
    </citation>
    <scope>NUCLEOTIDE SEQUENCE</scope>
</reference>
<dbReference type="Proteomes" id="UP000887013">
    <property type="component" value="Unassembled WGS sequence"/>
</dbReference>
<accession>A0A8X6NY54</accession>
<name>A0A8X6NY54_NEPPI</name>
<evidence type="ECO:0000313" key="3">
    <source>
        <dbReference type="Proteomes" id="UP000887013"/>
    </source>
</evidence>
<gene>
    <name evidence="2" type="ORF">NPIL_224941</name>
</gene>
<dbReference type="EMBL" id="BMAW01109472">
    <property type="protein sequence ID" value="GFT38491.1"/>
    <property type="molecule type" value="Genomic_DNA"/>
</dbReference>
<comment type="caution">
    <text evidence="2">The sequence shown here is derived from an EMBL/GenBank/DDBJ whole genome shotgun (WGS) entry which is preliminary data.</text>
</comment>
<sequence>MFTLELVFKKTITCLKFSSVLLIGSNYYCSGMVCELSSELDGMWRHLLTDQGVVDARLGRSLANSMGSGEGRNQPLNSLMGADTDHFVSNSIR</sequence>